<dbReference type="SUPFAM" id="SSF51905">
    <property type="entry name" value="FAD/NAD(P)-binding domain"/>
    <property type="match status" value="1"/>
</dbReference>
<dbReference type="PANTHER" id="PTHR43539">
    <property type="entry name" value="FLAVIN-BINDING MONOOXYGENASE-LIKE PROTEIN (AFU_ORTHOLOGUE AFUA_4G09220)"/>
    <property type="match status" value="1"/>
</dbReference>
<dbReference type="Pfam" id="PF13738">
    <property type="entry name" value="Pyr_redox_3"/>
    <property type="match status" value="1"/>
</dbReference>
<evidence type="ECO:0000313" key="4">
    <source>
        <dbReference type="Proteomes" id="UP001196509"/>
    </source>
</evidence>
<keyword evidence="4" id="KW-1185">Reference proteome</keyword>
<dbReference type="PANTHER" id="PTHR43539:SF78">
    <property type="entry name" value="FLAVIN-CONTAINING MONOOXYGENASE"/>
    <property type="match status" value="1"/>
</dbReference>
<keyword evidence="1" id="KW-0560">Oxidoreductase</keyword>
<dbReference type="AlphaFoldDB" id="A0AAE2ZN72"/>
<organism evidence="3 4">
    <name type="scientific">Flavimaribacter sediminis</name>
    <dbReference type="NCBI Taxonomy" id="2865987"/>
    <lineage>
        <taxon>Bacteria</taxon>
        <taxon>Pseudomonadati</taxon>
        <taxon>Pseudomonadota</taxon>
        <taxon>Alphaproteobacteria</taxon>
        <taxon>Hyphomicrobiales</taxon>
        <taxon>Rhizobiaceae</taxon>
        <taxon>Flavimaribacter</taxon>
    </lineage>
</organism>
<reference evidence="3" key="1">
    <citation type="submission" date="2021-08" db="EMBL/GenBank/DDBJ databases">
        <title>Hoeflea bacterium WL0058 sp. nov., isolated from the sediment.</title>
        <authorList>
            <person name="Wang L."/>
            <person name="Zhang D."/>
        </authorList>
    </citation>
    <scope>NUCLEOTIDE SEQUENCE</scope>
    <source>
        <strain evidence="3">WL0058</strain>
    </source>
</reference>
<evidence type="ECO:0000256" key="1">
    <source>
        <dbReference type="ARBA" id="ARBA00023002"/>
    </source>
</evidence>
<dbReference type="InterPro" id="IPR050982">
    <property type="entry name" value="Auxin_biosynth/cation_transpt"/>
</dbReference>
<evidence type="ECO:0000313" key="3">
    <source>
        <dbReference type="EMBL" id="MBW8637645.1"/>
    </source>
</evidence>
<evidence type="ECO:0000256" key="2">
    <source>
        <dbReference type="SAM" id="MobiDB-lite"/>
    </source>
</evidence>
<dbReference type="PRINTS" id="PR00411">
    <property type="entry name" value="PNDRDTASEI"/>
</dbReference>
<dbReference type="GO" id="GO:0004497">
    <property type="term" value="F:monooxygenase activity"/>
    <property type="evidence" value="ECO:0007669"/>
    <property type="project" value="TreeGrafter"/>
</dbReference>
<sequence>MAFPSTLSRRPPDDKTGGRISPAAFPISPGEIPVSFRSDTVIIGAGQAGLAMSHCLTRLGVDHVLIERGRVGERWRTERWDSLRLLTPNWMTRLPGRLYSGDDPTGFMDCRDVVRLLEDYRQAFAAPVMSNTRVIQLCAANGGYRIATDRGDWFARTVVIATGACDKPCVPTITKRLTDRIVHLAPSDYKNAAHLPKGGVLVVGASASGIQLAEEIHRSGRNVAISTGRHVSVPRSYRGRDITEWLDLCGFLSDERRPDADPQQLARQPSLQLIGSENRRSIGLAELSRQGIRVLGRAINAEDRHMQFASDLDTECAAARERRQRLLARIDAHIDDTALEAPEDPAAWESGYVPDNPAGWLDLQAEGIETIIWATGFRRDYSWMQVPVLDRHGEIENTLGATAAPGLFVLGLPFMRRRASTFIDGVGRDAEHLAPLIARQLNHPAGSLAA</sequence>
<dbReference type="InterPro" id="IPR036188">
    <property type="entry name" value="FAD/NAD-bd_sf"/>
</dbReference>
<name>A0AAE2ZN72_9HYPH</name>
<dbReference type="Proteomes" id="UP001196509">
    <property type="component" value="Unassembled WGS sequence"/>
</dbReference>
<gene>
    <name evidence="3" type="ORF">K1W69_10650</name>
</gene>
<dbReference type="GO" id="GO:0050660">
    <property type="term" value="F:flavin adenine dinucleotide binding"/>
    <property type="evidence" value="ECO:0007669"/>
    <property type="project" value="TreeGrafter"/>
</dbReference>
<protein>
    <submittedName>
        <fullName evidence="3">NAD(P)-binding domain-containing protein</fullName>
    </submittedName>
</protein>
<feature type="region of interest" description="Disordered" evidence="2">
    <location>
        <begin position="1"/>
        <end position="23"/>
    </location>
</feature>
<proteinExistence type="predicted"/>
<accession>A0AAE2ZN72</accession>
<comment type="caution">
    <text evidence="3">The sequence shown here is derived from an EMBL/GenBank/DDBJ whole genome shotgun (WGS) entry which is preliminary data.</text>
</comment>
<dbReference type="Gene3D" id="3.50.50.60">
    <property type="entry name" value="FAD/NAD(P)-binding domain"/>
    <property type="match status" value="1"/>
</dbReference>
<dbReference type="EMBL" id="JAICBX010000002">
    <property type="protein sequence ID" value="MBW8637645.1"/>
    <property type="molecule type" value="Genomic_DNA"/>
</dbReference>